<keyword evidence="1" id="KW-0234">DNA repair</keyword>
<dbReference type="InterPro" id="IPR001394">
    <property type="entry name" value="Peptidase_C19_UCH"/>
</dbReference>
<feature type="compositionally biased region" description="Basic residues" evidence="3">
    <location>
        <begin position="57"/>
        <end position="71"/>
    </location>
</feature>
<comment type="catalytic activity">
    <reaction evidence="1">
        <text>ATP + H2O = ADP + phosphate + H(+)</text>
        <dbReference type="Rhea" id="RHEA:13065"/>
        <dbReference type="ChEBI" id="CHEBI:15377"/>
        <dbReference type="ChEBI" id="CHEBI:15378"/>
        <dbReference type="ChEBI" id="CHEBI:30616"/>
        <dbReference type="ChEBI" id="CHEBI:43474"/>
        <dbReference type="ChEBI" id="CHEBI:456216"/>
        <dbReference type="EC" id="5.6.2.3"/>
    </reaction>
</comment>
<keyword evidence="1" id="KW-0233">DNA recombination</keyword>
<dbReference type="InterPro" id="IPR038765">
    <property type="entry name" value="Papain-like_cys_pep_sf"/>
</dbReference>
<organism evidence="5 6">
    <name type="scientific">Bemisia tabaci</name>
    <name type="common">Sweetpotato whitefly</name>
    <name type="synonym">Aleurodes tabaci</name>
    <dbReference type="NCBI Taxonomy" id="7038"/>
    <lineage>
        <taxon>Eukaryota</taxon>
        <taxon>Metazoa</taxon>
        <taxon>Ecdysozoa</taxon>
        <taxon>Arthropoda</taxon>
        <taxon>Hexapoda</taxon>
        <taxon>Insecta</taxon>
        <taxon>Pterygota</taxon>
        <taxon>Neoptera</taxon>
        <taxon>Paraneoptera</taxon>
        <taxon>Hemiptera</taxon>
        <taxon>Sternorrhyncha</taxon>
        <taxon>Aleyrodoidea</taxon>
        <taxon>Aleyrodidae</taxon>
        <taxon>Aleyrodinae</taxon>
        <taxon>Bemisia</taxon>
    </lineage>
</organism>
<evidence type="ECO:0000256" key="2">
    <source>
        <dbReference type="SAM" id="Coils"/>
    </source>
</evidence>
<feature type="compositionally biased region" description="Basic residues" evidence="3">
    <location>
        <begin position="380"/>
        <end position="401"/>
    </location>
</feature>
<dbReference type="Pfam" id="PF00443">
    <property type="entry name" value="UCH"/>
    <property type="match status" value="2"/>
</dbReference>
<sequence length="2998" mass="340619">MVRKSYKRKLQLRNSSKQRKHKMNGLGSPSEEGDSVKNPDELSREFDSSNVNFQKQSKIRKRRIYKHKRLTNKSQSKDVSYHKSDDGDVITFEVIAPSSNEQEKPDSSEVPEESFSKGMKRRHHQTLIGVQADAAKISVEQLPGSPVRKRLSLSPLEKDRLQQSQDEENSLSPLPPVTPSLPQQSDFETVSQRNFTSCSSAVESCRAHCNYQTTFPSPPSTSETVLSPAVASSQCKDRSHQKEVRRRVIHSKTLYRRNFNKAAYRKLYNEFLNDETMKAQLEERFSSAALMKQNKPPGKRVRRKHVGRGRKKGAISSKKNGADFCPENRPVSPPNRVEKRSRRESIGVCLTNRDEQDMNACDSHIVSPNLPTAVNPASTRKTRKQRSAHRHRRRTTGKRSLLRSRVSRRNINRQQQRATEVHEERIYNKTLQKLKVYSRRDRLRKNVFHLLHPEGKIIKDLSSRFKGSKVSARIEARSLVKWCMIHRKRLIAQFQKMHKDLTSECETRLLVARSVSKDTDRYDAMLGTKLHTSSTEGYFHEINYKTADSARSPLSVQDGKAMNVFLYWERHKKSYAWSCDTVCKLDEATLTHEVEKILTTLSRTVVLRYMVHFLLTMKDCGNSVCRDAVQSGHTLPCREENGNGAPFVFLENHMPHFPKLRSIVRQLQALKRALTKIDELDHALYSGDVTMLTTVAEAAKLKGGEFNLGTKHFPSEDAIRSTYIESFKAYERTIQDLPLDSCFSCDRILFRRSLRKVSNIKQINNQTWDEIYAHAIARDACVEFICEYCQKKIKANKVPPIAIINKMEAFQAPPEIADLNTFEKMFIQLVKAFQVVVKAGTVMNKRIPTVNLNSKVIGRTFHLPLPLEANLGRVLQSDRTVLPNQDLYILVRGLPTKNRKIWESVVNFNKVIRALRWLKENNSLYEKLQLPESVQDLMSYIPDTDIAPEGGQSDPDEPNTDPDEPDTDPDEPDTDPDEPDTDPDEPDAAFEEPTSCPDGQQTAENPRQSNTVTSHPRTDSNSDSHRQGITRQVEIDSDVRQFHEASPILDPFGDTVLREQNSPARHSPVSHVLPQPETHDPAMETDKAVENNVNSGPEGGCVQIPVDSYVACDEMIISNDEEASKRDREPVVGTAAPPERLTRSDPDQNDSLSRCQQIAAMLTQRDKEDEFYAPYTIFPVYEKRENRLAKDMFQLLKVQESSLDSRTNKLDAMCFPDLYPYGKNSFHEDREVPVQFTDFVKSRLLLRQPQFRKNIQYLFYCLNQATNRQLAAGIYQVLNTTRHTTTAAEFLDSVAAGEFEKDLSSVFQRVRNTEEYWKRPRSQILSMIDAYGPATFFFTYAPADYDDKELEAYLKELEGTAAEGKSLPTLIASEPLSVSRFYAQKHKAMLDFLTVPSGGPLGIVEHYTVRLEYQGRGTPHYHCLLWVKDAPVLGKACSEDVVKFIQDRITCSIPDKKTFPTIYDRVMKYQQHKCNSYCMRPKKTKTGIKKVCRFDFPRAITKEFILRDVPTAVAGRRNLCTRTRLYDLPRLEGEVRVNDYNAAILLVWTGNIDIQYIGETSAIIGKYISKYQTKAEKSNMTDVFDDISSTRGLPSRLWNYGVRALANRECGALEAADTLLSTPLFQTDPNTTFVFVDVSLFRSRKVKTKKEIEQLPPDSTDVFCPSLVDTHYPRRPDPMETVCLYDYARSWDIINKEPTRDPTVVYYRYGDKFVRQRSRPHIVQHYKTDPKQRPEQYFYSLLLLFKPWRKLEELKSSHETYAEAFDAQKNDLQDAMKYHEKLSDILAAHEAVTELIDAKSKQLGDAQPDDQDDLLGPEDNAFRREAAEEAMEEFHAAARAITEDLSALESQLNTDQRRVYEFLKTRLTHYVQCKPDDPDDVQKPVRGFTSGVGGTGKSFLTKSLILWVAQNLGKKVAVCAPTGMAASHINGQTLHALLQLPVEHGDTLKYARLSDTVLEVLRIALKDVVLLIIDEISMVSNVNFMMVHLRLSEIFDSHDRAPMGGLNIFTTGDLLQLSPVKGRPVYMNLTTQQRQKHFNSLCSINLWTEYFTDYDELQINMRQRTDPSFCELLANTRLGYCSEEDLKTLRSRQISFKNPDPDNRLKEVARFVVEQQGHNAICCLPVLDMCRALNESILSTHISSEEVLLIAEDSIECKLTERNRAQKRLRDLEEDCSRTAGLEKVIVVKEGAKIILKKNLDMTKKFVNGATGTLLTIKYDLNKRPSSLLLQMDLGILELEPDSKKFELITGVYVHRKQFPIAVAYGISIHKSQGLSLDSCTTDIGNRIFTCGQSYVALSRVKTLEGLHIINIDPSQIKADPTAIREYNRLRAMTPHLRDAGPLRTVSTVNKAKRIPDDRWAPCKGASANIYGGPPSPVRAGTAASLWPAFEKGDENSSYANAALQCLLSCEPLRNALRRADGESALSTLAKQYQFRSKVTLSAENLRQEVGDPFASKEEQNPAAFVNALLNRSTTMQEMTKFKVVRDKRCKSCSARSVEVFEEYIFHLRATDQSKFKVANVMTNLLSWSDINDSPCSKCQKLREVQRFELQDLKDLLVLEMPLWKQESNGQLGKNTKLRSPGLQTDTLTVGNHRYRLHAALFHNGSDIQSGHCSAVIVSGKKFISADDDNVTQKNWPSSSVGAHLLFYRRLDPSNLGRRPKKSVAHGESRPPALPQCPGAAKAPPRRLLLDGPPAPSLEVRTAVAEDNTTMSAIWPRFENKPESGRLVSCYANATLQSLLSYEPLRSALLDDSNDTPLKRIASQYQNYRGTTLSSWPIREATDDMFTAPQQQCVREFMSSLIRQNSILFEKTKFTQTLQLKCTSCNVLREIPSVENILPLPIKGEKKMISELIDSLAEWSQPSDDDPACSVVIENRACPGKCVSRTLIRNPSDLFIVQINRAKEISRGIYVKDSEFRMVNLPSKKLTFSESDHYKLHADVRHQGEDEHSGHYTAVVQVGRQFLLTDDANVSPYKWTPHCGKLSYILVYKRFAPSSRQN</sequence>
<evidence type="ECO:0000313" key="6">
    <source>
        <dbReference type="Proteomes" id="UP001152759"/>
    </source>
</evidence>
<dbReference type="InterPro" id="IPR051055">
    <property type="entry name" value="PIF1_helicase"/>
</dbReference>
<accession>A0A9P0A2G1</accession>
<feature type="region of interest" description="Disordered" evidence="3">
    <location>
        <begin position="2657"/>
        <end position="2695"/>
    </location>
</feature>
<feature type="region of interest" description="Disordered" evidence="3">
    <location>
        <begin position="362"/>
        <end position="401"/>
    </location>
</feature>
<dbReference type="GO" id="GO:0043139">
    <property type="term" value="F:5'-3' DNA helicase activity"/>
    <property type="evidence" value="ECO:0007669"/>
    <property type="project" value="UniProtKB-EC"/>
</dbReference>
<feature type="compositionally biased region" description="Polar residues" evidence="3">
    <location>
        <begin position="369"/>
        <end position="379"/>
    </location>
</feature>
<dbReference type="GO" id="GO:0000723">
    <property type="term" value="P:telomere maintenance"/>
    <property type="evidence" value="ECO:0007669"/>
    <property type="project" value="InterPro"/>
</dbReference>
<dbReference type="GO" id="GO:0006310">
    <property type="term" value="P:DNA recombination"/>
    <property type="evidence" value="ECO:0007669"/>
    <property type="project" value="UniProtKB-KW"/>
</dbReference>
<evidence type="ECO:0000256" key="1">
    <source>
        <dbReference type="RuleBase" id="RU363044"/>
    </source>
</evidence>
<dbReference type="GO" id="GO:0004843">
    <property type="term" value="F:cysteine-type deubiquitinase activity"/>
    <property type="evidence" value="ECO:0007669"/>
    <property type="project" value="InterPro"/>
</dbReference>
<gene>
    <name evidence="5" type="ORF">BEMITA_LOCUS2392</name>
</gene>
<protein>
    <recommendedName>
        <fullName evidence="1">ATP-dependent DNA helicase</fullName>
        <ecNumber evidence="1">5.6.2.3</ecNumber>
    </recommendedName>
</protein>
<dbReference type="GO" id="GO:0016579">
    <property type="term" value="P:protein deubiquitination"/>
    <property type="evidence" value="ECO:0007669"/>
    <property type="project" value="InterPro"/>
</dbReference>
<keyword evidence="1" id="KW-0227">DNA damage</keyword>
<feature type="compositionally biased region" description="Acidic residues" evidence="3">
    <location>
        <begin position="954"/>
        <end position="990"/>
    </location>
</feature>
<dbReference type="Gene3D" id="3.90.70.10">
    <property type="entry name" value="Cysteine proteinases"/>
    <property type="match status" value="2"/>
</dbReference>
<name>A0A9P0A2G1_BEMTA</name>
<dbReference type="InterPro" id="IPR027417">
    <property type="entry name" value="P-loop_NTPase"/>
</dbReference>
<dbReference type="SUPFAM" id="SSF52540">
    <property type="entry name" value="P-loop containing nucleoside triphosphate hydrolases"/>
    <property type="match status" value="2"/>
</dbReference>
<dbReference type="PROSITE" id="PS50235">
    <property type="entry name" value="USP_3"/>
    <property type="match status" value="2"/>
</dbReference>
<dbReference type="Gene3D" id="3.40.50.300">
    <property type="entry name" value="P-loop containing nucleotide triphosphate hydrolases"/>
    <property type="match status" value="1"/>
</dbReference>
<evidence type="ECO:0000259" key="4">
    <source>
        <dbReference type="PROSITE" id="PS50235"/>
    </source>
</evidence>
<dbReference type="GO" id="GO:0006281">
    <property type="term" value="P:DNA repair"/>
    <property type="evidence" value="ECO:0007669"/>
    <property type="project" value="UniProtKB-KW"/>
</dbReference>
<comment type="cofactor">
    <cofactor evidence="1">
        <name>Mg(2+)</name>
        <dbReference type="ChEBI" id="CHEBI:18420"/>
    </cofactor>
</comment>
<feature type="compositionally biased region" description="Basic residues" evidence="3">
    <location>
        <begin position="1"/>
        <end position="23"/>
    </location>
</feature>
<proteinExistence type="inferred from homology"/>
<dbReference type="GO" id="GO:0005524">
    <property type="term" value="F:ATP binding"/>
    <property type="evidence" value="ECO:0007669"/>
    <property type="project" value="UniProtKB-KW"/>
</dbReference>
<dbReference type="Proteomes" id="UP001152759">
    <property type="component" value="Chromosome 10"/>
</dbReference>
<feature type="compositionally biased region" description="Basic residues" evidence="3">
    <location>
        <begin position="297"/>
        <end position="313"/>
    </location>
</feature>
<comment type="similarity">
    <text evidence="1">Belongs to the helicase family.</text>
</comment>
<dbReference type="CDD" id="cd02257">
    <property type="entry name" value="Peptidase_C19"/>
    <property type="match status" value="2"/>
</dbReference>
<feature type="region of interest" description="Disordered" evidence="3">
    <location>
        <begin position="1120"/>
        <end position="1151"/>
    </location>
</feature>
<keyword evidence="1" id="KW-0347">Helicase</keyword>
<dbReference type="PANTHER" id="PTHR47642">
    <property type="entry name" value="ATP-DEPENDENT DNA HELICASE"/>
    <property type="match status" value="1"/>
</dbReference>
<feature type="compositionally biased region" description="Polar residues" evidence="3">
    <location>
        <begin position="997"/>
        <end position="1015"/>
    </location>
</feature>
<dbReference type="EC" id="5.6.2.3" evidence="1"/>
<keyword evidence="6" id="KW-1185">Reference proteome</keyword>
<dbReference type="PANTHER" id="PTHR47642:SF5">
    <property type="entry name" value="ATP-DEPENDENT DNA HELICASE"/>
    <property type="match status" value="1"/>
</dbReference>
<feature type="region of interest" description="Disordered" evidence="3">
    <location>
        <begin position="1050"/>
        <end position="1082"/>
    </location>
</feature>
<feature type="coiled-coil region" evidence="2">
    <location>
        <begin position="1824"/>
        <end position="1858"/>
    </location>
</feature>
<dbReference type="SUPFAM" id="SSF54001">
    <property type="entry name" value="Cysteine proteinases"/>
    <property type="match status" value="2"/>
</dbReference>
<dbReference type="Pfam" id="PF20209">
    <property type="entry name" value="DUF6570"/>
    <property type="match status" value="1"/>
</dbReference>
<reference evidence="5" key="1">
    <citation type="submission" date="2021-12" db="EMBL/GenBank/DDBJ databases">
        <authorList>
            <person name="King R."/>
        </authorList>
    </citation>
    <scope>NUCLEOTIDE SEQUENCE</scope>
</reference>
<feature type="region of interest" description="Disordered" evidence="3">
    <location>
        <begin position="216"/>
        <end position="244"/>
    </location>
</feature>
<evidence type="ECO:0000256" key="3">
    <source>
        <dbReference type="SAM" id="MobiDB-lite"/>
    </source>
</evidence>
<feature type="region of interest" description="Disordered" evidence="3">
    <location>
        <begin position="942"/>
        <end position="1027"/>
    </location>
</feature>
<evidence type="ECO:0000313" key="5">
    <source>
        <dbReference type="EMBL" id="CAH0382899.1"/>
    </source>
</evidence>
<feature type="compositionally biased region" description="Basic and acidic residues" evidence="3">
    <location>
        <begin position="75"/>
        <end position="86"/>
    </location>
</feature>
<feature type="region of interest" description="Disordered" evidence="3">
    <location>
        <begin position="148"/>
        <end position="188"/>
    </location>
</feature>
<feature type="compositionally biased region" description="Basic and acidic residues" evidence="3">
    <location>
        <begin position="34"/>
        <end position="47"/>
    </location>
</feature>
<feature type="region of interest" description="Disordered" evidence="3">
    <location>
        <begin position="1"/>
        <end position="123"/>
    </location>
</feature>
<feature type="domain" description="USP" evidence="4">
    <location>
        <begin position="2389"/>
        <end position="2651"/>
    </location>
</feature>
<keyword evidence="1" id="KW-0067">ATP-binding</keyword>
<dbReference type="EMBL" id="OU963871">
    <property type="protein sequence ID" value="CAH0382899.1"/>
    <property type="molecule type" value="Genomic_DNA"/>
</dbReference>
<keyword evidence="1" id="KW-0378">Hydrolase</keyword>
<dbReference type="InterPro" id="IPR010285">
    <property type="entry name" value="DNA_helicase_pif1-like_DEAD"/>
</dbReference>
<dbReference type="Pfam" id="PF05970">
    <property type="entry name" value="PIF1"/>
    <property type="match status" value="1"/>
</dbReference>
<feature type="region of interest" description="Disordered" evidence="3">
    <location>
        <begin position="291"/>
        <end position="343"/>
    </location>
</feature>
<dbReference type="Pfam" id="PF14214">
    <property type="entry name" value="Helitron_like_N"/>
    <property type="match status" value="1"/>
</dbReference>
<feature type="compositionally biased region" description="Basic and acidic residues" evidence="3">
    <location>
        <begin position="1016"/>
        <end position="1026"/>
    </location>
</feature>
<dbReference type="InterPro" id="IPR046700">
    <property type="entry name" value="DUF6570"/>
</dbReference>
<keyword evidence="2" id="KW-0175">Coiled coil</keyword>
<feature type="domain" description="USP" evidence="4">
    <location>
        <begin position="2721"/>
        <end position="2991"/>
    </location>
</feature>
<dbReference type="CDD" id="cd18809">
    <property type="entry name" value="SF1_C_RecD"/>
    <property type="match status" value="1"/>
</dbReference>
<dbReference type="InterPro" id="IPR028889">
    <property type="entry name" value="USP"/>
</dbReference>
<keyword evidence="1" id="KW-0547">Nucleotide-binding</keyword>
<dbReference type="InterPro" id="IPR025476">
    <property type="entry name" value="Helitron_helicase-like"/>
</dbReference>